<organism evidence="4 5">
    <name type="scientific">Rehmannia glutinosa</name>
    <name type="common">Chinese foxglove</name>
    <dbReference type="NCBI Taxonomy" id="99300"/>
    <lineage>
        <taxon>Eukaryota</taxon>
        <taxon>Viridiplantae</taxon>
        <taxon>Streptophyta</taxon>
        <taxon>Embryophyta</taxon>
        <taxon>Tracheophyta</taxon>
        <taxon>Spermatophyta</taxon>
        <taxon>Magnoliopsida</taxon>
        <taxon>eudicotyledons</taxon>
        <taxon>Gunneridae</taxon>
        <taxon>Pentapetalae</taxon>
        <taxon>asterids</taxon>
        <taxon>lamiids</taxon>
        <taxon>Lamiales</taxon>
        <taxon>Orobanchaceae</taxon>
        <taxon>Rehmannieae</taxon>
        <taxon>Rehmannia</taxon>
    </lineage>
</organism>
<dbReference type="PANTHER" id="PTHR31623:SF70">
    <property type="entry name" value="TRANSFERASE, CHLORAMPHENICOL ACETYLTRANSFERASE-LIKE DOMAIN PROTEIN"/>
    <property type="match status" value="1"/>
</dbReference>
<proteinExistence type="inferred from homology"/>
<evidence type="ECO:0000256" key="1">
    <source>
        <dbReference type="ARBA" id="ARBA00009861"/>
    </source>
</evidence>
<keyword evidence="3" id="KW-0012">Acyltransferase</keyword>
<dbReference type="Proteomes" id="UP001318860">
    <property type="component" value="Unassembled WGS sequence"/>
</dbReference>
<evidence type="ECO:0000313" key="5">
    <source>
        <dbReference type="Proteomes" id="UP001318860"/>
    </source>
</evidence>
<sequence length="447" mass="50251">MKVNVISRKLIKPSTPTPQNLKKCQLSFLDEISPPWNVSVILFYPPNPNPKPILIAHFEDSLAKILPQFYPFAGRYNKKDDHKVIDCNDEGAEFVEAEATEVEMMDFIKNSKNDRCFLNNNLLSRQPYYEADKPTDPLLSIQITEFKSCGGLAISIGVSHKIADASSVGTFIAALSDIANTTCNPADDQRSSKIIIPSFDSRMLLPGKINVSKINVSNDYELPKNIVVKRLYFNKEAISSLRSKLSRDQGRFLSRVRLVSAVIAKALIGVDRAKHGKSRSCFIVQSVDMRGRTIPPLPKHSCGNLVLQSITETNNEDKNNIGLHELVRLIGDSIDKTITDCAKLLSIGEDERKDFIIYPMAKSLKRLLSGEISYAMWFSDWSKFGFYEADFGWGKPVWASIGTFPSQNLTLLMSNNEGDGIEAWVHLNQDDMPYFDQDEEIKLFTLL</sequence>
<dbReference type="PANTHER" id="PTHR31623">
    <property type="entry name" value="F21J9.9"/>
    <property type="match status" value="1"/>
</dbReference>
<name>A0ABR0UIN1_REHGL</name>
<dbReference type="EMBL" id="JABTTQ020002719">
    <property type="protein sequence ID" value="KAK6122450.1"/>
    <property type="molecule type" value="Genomic_DNA"/>
</dbReference>
<comment type="caution">
    <text evidence="4">The sequence shown here is derived from an EMBL/GenBank/DDBJ whole genome shotgun (WGS) entry which is preliminary data.</text>
</comment>
<accession>A0ABR0UIN1</accession>
<dbReference type="Pfam" id="PF02458">
    <property type="entry name" value="Transferase"/>
    <property type="match status" value="1"/>
</dbReference>
<gene>
    <name evidence="4" type="ORF">DH2020_043813</name>
</gene>
<keyword evidence="5" id="KW-1185">Reference proteome</keyword>
<comment type="similarity">
    <text evidence="1">Belongs to the plant acyltransferase family.</text>
</comment>
<protein>
    <submittedName>
        <fullName evidence="4">Uncharacterized protein</fullName>
    </submittedName>
</protein>
<evidence type="ECO:0000313" key="4">
    <source>
        <dbReference type="EMBL" id="KAK6122450.1"/>
    </source>
</evidence>
<evidence type="ECO:0000256" key="2">
    <source>
        <dbReference type="ARBA" id="ARBA00022679"/>
    </source>
</evidence>
<dbReference type="InterPro" id="IPR023213">
    <property type="entry name" value="CAT-like_dom_sf"/>
</dbReference>
<dbReference type="Gene3D" id="3.30.559.10">
    <property type="entry name" value="Chloramphenicol acetyltransferase-like domain"/>
    <property type="match status" value="2"/>
</dbReference>
<reference evidence="4 5" key="1">
    <citation type="journal article" date="2021" name="Comput. Struct. Biotechnol. J.">
        <title>De novo genome assembly of the potent medicinal plant Rehmannia glutinosa using nanopore technology.</title>
        <authorList>
            <person name="Ma L."/>
            <person name="Dong C."/>
            <person name="Song C."/>
            <person name="Wang X."/>
            <person name="Zheng X."/>
            <person name="Niu Y."/>
            <person name="Chen S."/>
            <person name="Feng W."/>
        </authorList>
    </citation>
    <scope>NUCLEOTIDE SEQUENCE [LARGE SCALE GENOMIC DNA]</scope>
    <source>
        <strain evidence="4">DH-2019</strain>
    </source>
</reference>
<keyword evidence="2" id="KW-0808">Transferase</keyword>
<evidence type="ECO:0000256" key="3">
    <source>
        <dbReference type="ARBA" id="ARBA00023315"/>
    </source>
</evidence>